<dbReference type="Proteomes" id="UP000176287">
    <property type="component" value="Unassembled WGS sequence"/>
</dbReference>
<dbReference type="Pfam" id="PF01547">
    <property type="entry name" value="SBP_bac_1"/>
    <property type="match status" value="1"/>
</dbReference>
<gene>
    <name evidence="1" type="ORF">A3B13_01940</name>
</gene>
<dbReference type="InterPro" id="IPR006059">
    <property type="entry name" value="SBP"/>
</dbReference>
<dbReference type="SUPFAM" id="SSF53850">
    <property type="entry name" value="Periplasmic binding protein-like II"/>
    <property type="match status" value="1"/>
</dbReference>
<dbReference type="EMBL" id="MHKZ01000018">
    <property type="protein sequence ID" value="OGZ00538.1"/>
    <property type="molecule type" value="Genomic_DNA"/>
</dbReference>
<evidence type="ECO:0000313" key="1">
    <source>
        <dbReference type="EMBL" id="OGZ00538.1"/>
    </source>
</evidence>
<dbReference type="AlphaFoldDB" id="A0A1G2CJE8"/>
<dbReference type="STRING" id="1798649.A3B13_01940"/>
<dbReference type="InterPro" id="IPR050490">
    <property type="entry name" value="Bact_solute-bd_prot1"/>
</dbReference>
<protein>
    <recommendedName>
        <fullName evidence="3">Sugar ABC transporter substrate-binding protein</fullName>
    </recommendedName>
</protein>
<accession>A0A1G2CJE8</accession>
<dbReference type="PANTHER" id="PTHR43649:SF12">
    <property type="entry name" value="DIACETYLCHITOBIOSE BINDING PROTEIN DASA"/>
    <property type="match status" value="1"/>
</dbReference>
<comment type="caution">
    <text evidence="1">The sequence shown here is derived from an EMBL/GenBank/DDBJ whole genome shotgun (WGS) entry which is preliminary data.</text>
</comment>
<reference evidence="1 2" key="1">
    <citation type="journal article" date="2016" name="Nat. Commun.">
        <title>Thousands of microbial genomes shed light on interconnected biogeochemical processes in an aquifer system.</title>
        <authorList>
            <person name="Anantharaman K."/>
            <person name="Brown C.T."/>
            <person name="Hug L.A."/>
            <person name="Sharon I."/>
            <person name="Castelle C.J."/>
            <person name="Probst A.J."/>
            <person name="Thomas B.C."/>
            <person name="Singh A."/>
            <person name="Wilkins M.J."/>
            <person name="Karaoz U."/>
            <person name="Brodie E.L."/>
            <person name="Williams K.H."/>
            <person name="Hubbard S.S."/>
            <person name="Banfield J.F."/>
        </authorList>
    </citation>
    <scope>NUCLEOTIDE SEQUENCE [LARGE SCALE GENOMIC DNA]</scope>
</reference>
<name>A0A1G2CJE8_9BACT</name>
<evidence type="ECO:0000313" key="2">
    <source>
        <dbReference type="Proteomes" id="UP000176287"/>
    </source>
</evidence>
<organism evidence="1 2">
    <name type="scientific">Candidatus Liptonbacteria bacterium RIFCSPLOWO2_01_FULL_45_15</name>
    <dbReference type="NCBI Taxonomy" id="1798649"/>
    <lineage>
        <taxon>Bacteria</taxon>
        <taxon>Candidatus Liptoniibacteriota</taxon>
    </lineage>
</organism>
<evidence type="ECO:0008006" key="3">
    <source>
        <dbReference type="Google" id="ProtNLM"/>
    </source>
</evidence>
<proteinExistence type="predicted"/>
<dbReference type="Gene3D" id="3.40.190.10">
    <property type="entry name" value="Periplasmic binding protein-like II"/>
    <property type="match status" value="1"/>
</dbReference>
<sequence length="425" mass="45838">MLIGMGATLLVLIVALVFFNLQPGNTGQIQLTVWGFEKSDAVGGLTGAYGQLRPNVEIFYKQVSENSYENMLLSAIASGQGPDVFPVHNRGLAKNLAVLSPVASSQFAQSRLDALFPAEVGQDFAFAAAASAAGGATEKQVYALPLYFDTLSLIYNKDLFDQGGVANTPATWEEFQSDIAKLRNFSASGQIVRAAAAIGGSQKTVTNAVALLNALMLQNGVTMISGKYASFASEQGIGAFNFYLQFANPASNYYTWNESQAKDFDSFAAGNTAIVFGYNSDVQKIKSKSPFLRFGVAPLPQVNPANAVNYADYRGLAVSKQSKNPSWAWDFIINMATQPQIAGQYSDITGQPPALRELISQKINDPALGVFARQALTARSWNQPDETRVDGIFNDAIVSAIVSQSNTREILSRAQSQITQLMNWQ</sequence>
<dbReference type="PANTHER" id="PTHR43649">
    <property type="entry name" value="ARABINOSE-BINDING PROTEIN-RELATED"/>
    <property type="match status" value="1"/>
</dbReference>